<evidence type="ECO:0000256" key="1">
    <source>
        <dbReference type="ARBA" id="ARBA00004651"/>
    </source>
</evidence>
<dbReference type="GO" id="GO:0050660">
    <property type="term" value="F:flavin adenine dinucleotide binding"/>
    <property type="evidence" value="ECO:0007669"/>
    <property type="project" value="InterPro"/>
</dbReference>
<keyword evidence="2" id="KW-1003">Cell membrane</keyword>
<evidence type="ECO:0000313" key="13">
    <source>
        <dbReference type="EMBL" id="EON88905.1"/>
    </source>
</evidence>
<dbReference type="InterPro" id="IPR036318">
    <property type="entry name" value="FAD-bd_PCMH-like_sf"/>
</dbReference>
<dbReference type="Proteomes" id="UP000014012">
    <property type="component" value="Unassembled WGS sequence"/>
</dbReference>
<dbReference type="InterPro" id="IPR044751">
    <property type="entry name" value="Ion_transp-like_CBS"/>
</dbReference>
<gene>
    <name evidence="13" type="ORF">PLESHI_08314</name>
</gene>
<dbReference type="InterPro" id="IPR000644">
    <property type="entry name" value="CBS_dom"/>
</dbReference>
<dbReference type="Pfam" id="PF01595">
    <property type="entry name" value="CNNM"/>
    <property type="match status" value="1"/>
</dbReference>
<evidence type="ECO:0000256" key="8">
    <source>
        <dbReference type="PROSITE-ProRule" id="PRU00703"/>
    </source>
</evidence>
<proteinExistence type="predicted"/>
<feature type="transmembrane region" description="Helical" evidence="10">
    <location>
        <begin position="131"/>
        <end position="150"/>
    </location>
</feature>
<feature type="transmembrane region" description="Helical" evidence="10">
    <location>
        <begin position="98"/>
        <end position="119"/>
    </location>
</feature>
<dbReference type="PATRIC" id="fig|1315976.3.peg.1642"/>
<dbReference type="PROSITE" id="PS51371">
    <property type="entry name" value="CBS"/>
    <property type="match status" value="2"/>
</dbReference>
<dbReference type="Pfam" id="PF03471">
    <property type="entry name" value="CorC_HlyC"/>
    <property type="match status" value="1"/>
</dbReference>
<keyword evidence="14" id="KW-1185">Reference proteome</keyword>
<feature type="domain" description="CBS" evidence="11">
    <location>
        <begin position="277"/>
        <end position="336"/>
    </location>
</feature>
<evidence type="ECO:0000256" key="5">
    <source>
        <dbReference type="ARBA" id="ARBA00022989"/>
    </source>
</evidence>
<protein>
    <submittedName>
        <fullName evidence="13">CBS domain-containing protein</fullName>
    </submittedName>
</protein>
<dbReference type="SMART" id="SM00116">
    <property type="entry name" value="CBS"/>
    <property type="match status" value="2"/>
</dbReference>
<dbReference type="HOGENOM" id="CLU_015237_4_0_6"/>
<feature type="domain" description="CNNM transmembrane" evidence="12">
    <location>
        <begin position="1"/>
        <end position="196"/>
    </location>
</feature>
<dbReference type="Gene3D" id="3.10.580.10">
    <property type="entry name" value="CBS-domain"/>
    <property type="match status" value="1"/>
</dbReference>
<feature type="domain" description="CBS" evidence="11">
    <location>
        <begin position="215"/>
        <end position="274"/>
    </location>
</feature>
<dbReference type="RefSeq" id="WP_010863285.1">
    <property type="nucleotide sequence ID" value="NZ_KB944508.1"/>
</dbReference>
<dbReference type="InterPro" id="IPR051676">
    <property type="entry name" value="UPF0053_domain"/>
</dbReference>
<dbReference type="InterPro" id="IPR002550">
    <property type="entry name" value="CNNM"/>
</dbReference>
<dbReference type="SUPFAM" id="SSF56176">
    <property type="entry name" value="FAD-binding/transporter-associated domain-like"/>
    <property type="match status" value="1"/>
</dbReference>
<reference evidence="13 14" key="1">
    <citation type="journal article" date="2013" name="Genome Announc.">
        <title>Genome Sequence of Plesiomonas shigelloides Strain 302-73 (Serotype O1).</title>
        <authorList>
            <person name="Pique N."/>
            <person name="Aquilini E."/>
            <person name="Alioto T."/>
            <person name="Minana-Galbis D."/>
            <person name="Tomas J.M."/>
        </authorList>
    </citation>
    <scope>NUCLEOTIDE SEQUENCE [LARGE SCALE GENOMIC DNA]</scope>
    <source>
        <strain evidence="13 14">302-73</strain>
    </source>
</reference>
<feature type="transmembrane region" description="Helical" evidence="10">
    <location>
        <begin position="6"/>
        <end position="26"/>
    </location>
</feature>
<keyword evidence="4" id="KW-0677">Repeat</keyword>
<comment type="subcellular location">
    <subcellularLocation>
        <location evidence="1">Cell membrane</location>
        <topology evidence="1">Multi-pass membrane protein</topology>
    </subcellularLocation>
</comment>
<dbReference type="GO" id="GO:0005886">
    <property type="term" value="C:plasma membrane"/>
    <property type="evidence" value="ECO:0007669"/>
    <property type="project" value="UniProtKB-SubCell"/>
</dbReference>
<evidence type="ECO:0000259" key="11">
    <source>
        <dbReference type="PROSITE" id="PS51371"/>
    </source>
</evidence>
<dbReference type="PANTHER" id="PTHR43099">
    <property type="entry name" value="UPF0053 PROTEIN YRKA"/>
    <property type="match status" value="1"/>
</dbReference>
<dbReference type="Gene3D" id="3.30.465.10">
    <property type="match status" value="1"/>
</dbReference>
<name>R8ARD7_PLESH</name>
<organism evidence="13 14">
    <name type="scientific">Plesiomonas shigelloides 302-73</name>
    <dbReference type="NCBI Taxonomy" id="1315976"/>
    <lineage>
        <taxon>Bacteria</taxon>
        <taxon>Pseudomonadati</taxon>
        <taxon>Pseudomonadota</taxon>
        <taxon>Gammaproteobacteria</taxon>
        <taxon>Enterobacterales</taxon>
        <taxon>Enterobacteriaceae</taxon>
        <taxon>Plesiomonas</taxon>
    </lineage>
</organism>
<keyword evidence="3 9" id="KW-0812">Transmembrane</keyword>
<dbReference type="PANTHER" id="PTHR43099:SF5">
    <property type="entry name" value="HLYC_CORC FAMILY TRANSPORTER"/>
    <property type="match status" value="1"/>
</dbReference>
<keyword evidence="6 8" id="KW-0129">CBS domain</keyword>
<evidence type="ECO:0000313" key="14">
    <source>
        <dbReference type="Proteomes" id="UP000014012"/>
    </source>
</evidence>
<evidence type="ECO:0000256" key="9">
    <source>
        <dbReference type="PROSITE-ProRule" id="PRU01193"/>
    </source>
</evidence>
<dbReference type="Pfam" id="PF00571">
    <property type="entry name" value="CBS"/>
    <property type="match status" value="2"/>
</dbReference>
<dbReference type="OrthoDB" id="9797674at2"/>
<evidence type="ECO:0000256" key="6">
    <source>
        <dbReference type="ARBA" id="ARBA00023122"/>
    </source>
</evidence>
<dbReference type="EMBL" id="AQQO01000048">
    <property type="protein sequence ID" value="EON88905.1"/>
    <property type="molecule type" value="Genomic_DNA"/>
</dbReference>
<evidence type="ECO:0000256" key="10">
    <source>
        <dbReference type="SAM" id="Phobius"/>
    </source>
</evidence>
<dbReference type="PROSITE" id="PS51846">
    <property type="entry name" value="CNNM"/>
    <property type="match status" value="1"/>
</dbReference>
<keyword evidence="5 9" id="KW-1133">Transmembrane helix</keyword>
<sequence length="432" mass="47446">MDIVALLALVILNGVFAMSEIALITAKKGKLAHKYKAGSKSAKVAMELGQDPNKLLSTVQIGITSIGILSGIVGQSVLSIYIKALLGWIGISEAHSDYLSTVLVVVIITYVSIVIGELVPKRIGQIDPERIACLVARLMMLLATLTSPFVRLLSVSTTAILSLLGIREKDGSASIEEDIHYMLDEGASAGVIEPQENKMVKNVFRLDARQISSVMVPRSEVVYLNTRLSYEENIARIQHTDFSKYPVTDGGLHNIVGVITAQQLLKNTYLNRDGVSLFHGMFEPVFLPETINGMDLLAQFQTFDTKLAFVVDEYGDLQGIVTQKDIIEAITGEFKSPDEEAWIVQRSDGSWLVDGLIPTAELKELLGLEVLPEDRSYRYHTLAGLVMLLLGNVPRTGDKCQWQDYEFEVVDMDGTKVDKVLISRLSDSASAE</sequence>
<evidence type="ECO:0000256" key="2">
    <source>
        <dbReference type="ARBA" id="ARBA00022475"/>
    </source>
</evidence>
<evidence type="ECO:0000256" key="3">
    <source>
        <dbReference type="ARBA" id="ARBA00022692"/>
    </source>
</evidence>
<dbReference type="InterPro" id="IPR046342">
    <property type="entry name" value="CBS_dom_sf"/>
</dbReference>
<dbReference type="CDD" id="cd04590">
    <property type="entry name" value="CBS_pair_CorC_HlyC_assoc"/>
    <property type="match status" value="1"/>
</dbReference>
<dbReference type="SMART" id="SM01091">
    <property type="entry name" value="CorC_HlyC"/>
    <property type="match status" value="1"/>
</dbReference>
<keyword evidence="7 9" id="KW-0472">Membrane</keyword>
<evidence type="ECO:0000256" key="4">
    <source>
        <dbReference type="ARBA" id="ARBA00022737"/>
    </source>
</evidence>
<feature type="transmembrane region" description="Helical" evidence="10">
    <location>
        <begin position="55"/>
        <end position="78"/>
    </location>
</feature>
<dbReference type="InterPro" id="IPR005170">
    <property type="entry name" value="Transptr-assoc_dom"/>
</dbReference>
<evidence type="ECO:0000256" key="7">
    <source>
        <dbReference type="ARBA" id="ARBA00023136"/>
    </source>
</evidence>
<comment type="caution">
    <text evidence="13">The sequence shown here is derived from an EMBL/GenBank/DDBJ whole genome shotgun (WGS) entry which is preliminary data.</text>
</comment>
<evidence type="ECO:0000259" key="12">
    <source>
        <dbReference type="PROSITE" id="PS51846"/>
    </source>
</evidence>
<dbReference type="InterPro" id="IPR016169">
    <property type="entry name" value="FAD-bd_PCMH_sub2"/>
</dbReference>
<accession>R8ARD7</accession>
<dbReference type="SUPFAM" id="SSF54631">
    <property type="entry name" value="CBS-domain pair"/>
    <property type="match status" value="1"/>
</dbReference>
<dbReference type="AlphaFoldDB" id="R8ARD7"/>